<organism evidence="6 7">
    <name type="scientific">Manacus vitellinus</name>
    <name type="common">golden-collared manakin</name>
    <dbReference type="NCBI Taxonomy" id="328815"/>
    <lineage>
        <taxon>Eukaryota</taxon>
        <taxon>Metazoa</taxon>
        <taxon>Chordata</taxon>
        <taxon>Craniata</taxon>
        <taxon>Vertebrata</taxon>
        <taxon>Euteleostomi</taxon>
        <taxon>Archelosauria</taxon>
        <taxon>Archosauria</taxon>
        <taxon>Dinosauria</taxon>
        <taxon>Saurischia</taxon>
        <taxon>Theropoda</taxon>
        <taxon>Coelurosauria</taxon>
        <taxon>Aves</taxon>
        <taxon>Neognathae</taxon>
        <taxon>Neoaves</taxon>
        <taxon>Telluraves</taxon>
        <taxon>Australaves</taxon>
        <taxon>Passeriformes</taxon>
        <taxon>Pipridae</taxon>
        <taxon>Manacus</taxon>
    </lineage>
</organism>
<feature type="non-terminal residue" evidence="6">
    <location>
        <position position="820"/>
    </location>
</feature>
<reference evidence="6 7" key="1">
    <citation type="submission" date="2014-06" db="EMBL/GenBank/DDBJ databases">
        <title>Genome evolution of avian class.</title>
        <authorList>
            <person name="Zhang G."/>
            <person name="Li C."/>
        </authorList>
    </citation>
    <scope>NUCLEOTIDE SEQUENCE [LARGE SCALE GENOMIC DNA]</scope>
    <source>
        <strain evidence="6">BGI_N305</strain>
    </source>
</reference>
<feature type="domain" description="Fibronectin type-III" evidence="5">
    <location>
        <begin position="654"/>
        <end position="750"/>
    </location>
</feature>
<dbReference type="SMART" id="SM00409">
    <property type="entry name" value="IG"/>
    <property type="match status" value="2"/>
</dbReference>
<feature type="domain" description="Fibronectin type-III" evidence="5">
    <location>
        <begin position="259"/>
        <end position="354"/>
    </location>
</feature>
<evidence type="ECO:0000256" key="1">
    <source>
        <dbReference type="ARBA" id="ARBA00022737"/>
    </source>
</evidence>
<dbReference type="InterPro" id="IPR003599">
    <property type="entry name" value="Ig_sub"/>
</dbReference>
<dbReference type="EMBL" id="KL672766">
    <property type="protein sequence ID" value="KFW86928.1"/>
    <property type="molecule type" value="Genomic_DNA"/>
</dbReference>
<dbReference type="FunFam" id="2.60.40.10:FF:000034">
    <property type="entry name" value="Titin isoform A"/>
    <property type="match status" value="1"/>
</dbReference>
<evidence type="ECO:0000313" key="7">
    <source>
        <dbReference type="Proteomes" id="UP000053258"/>
    </source>
</evidence>
<dbReference type="InterPro" id="IPR036116">
    <property type="entry name" value="FN3_sf"/>
</dbReference>
<dbReference type="Pfam" id="PF07679">
    <property type="entry name" value="I-set"/>
    <property type="match status" value="2"/>
</dbReference>
<dbReference type="FunFam" id="2.60.40.10:FF:000002">
    <property type="entry name" value="Titin a"/>
    <property type="match status" value="1"/>
</dbReference>
<dbReference type="FunFam" id="2.60.40.10:FF:000864">
    <property type="entry name" value="Titin b"/>
    <property type="match status" value="1"/>
</dbReference>
<dbReference type="PRINTS" id="PR00014">
    <property type="entry name" value="FNTYPEIII"/>
</dbReference>
<dbReference type="FunFam" id="2.60.40.10:FF:001459">
    <property type="entry name" value="Titin a"/>
    <property type="match status" value="1"/>
</dbReference>
<dbReference type="PANTHER" id="PTHR14340">
    <property type="entry name" value="MICROFIBRIL-ASSOCIATED GLYCOPROTEIN 3"/>
    <property type="match status" value="1"/>
</dbReference>
<gene>
    <name evidence="6" type="ORF">N305_06666</name>
</gene>
<name>A0A093QD82_9PASS</name>
<feature type="domain" description="Fibronectin type-III" evidence="5">
    <location>
        <begin position="1"/>
        <end position="53"/>
    </location>
</feature>
<dbReference type="PANTHER" id="PTHR14340:SF9">
    <property type="entry name" value="FIBRONECTIN TYPE-III DOMAIN-CONTAINING PROTEIN"/>
    <property type="match status" value="1"/>
</dbReference>
<evidence type="ECO:0000259" key="4">
    <source>
        <dbReference type="PROSITE" id="PS50835"/>
    </source>
</evidence>
<protein>
    <submittedName>
        <fullName evidence="6">Titin</fullName>
    </submittedName>
</protein>
<feature type="non-terminal residue" evidence="6">
    <location>
        <position position="1"/>
    </location>
</feature>
<evidence type="ECO:0000256" key="2">
    <source>
        <dbReference type="ARBA" id="ARBA00023319"/>
    </source>
</evidence>
<dbReference type="PROSITE" id="PS50853">
    <property type="entry name" value="FN3"/>
    <property type="match status" value="7"/>
</dbReference>
<dbReference type="FunFam" id="2.60.40.10:FF:000127">
    <property type="entry name" value="titin isoform X1"/>
    <property type="match status" value="1"/>
</dbReference>
<dbReference type="Pfam" id="PF00041">
    <property type="entry name" value="fn3"/>
    <property type="match status" value="6"/>
</dbReference>
<dbReference type="PROSITE" id="PS50835">
    <property type="entry name" value="IG_LIKE"/>
    <property type="match status" value="2"/>
</dbReference>
<feature type="domain" description="Fibronectin type-III" evidence="5">
    <location>
        <begin position="59"/>
        <end position="154"/>
    </location>
</feature>
<evidence type="ECO:0000313" key="6">
    <source>
        <dbReference type="EMBL" id="KFW86928.1"/>
    </source>
</evidence>
<proteinExistence type="predicted"/>
<dbReference type="AlphaFoldDB" id="A0A093QD82"/>
<dbReference type="SUPFAM" id="SSF49265">
    <property type="entry name" value="Fibronectin type III"/>
    <property type="match status" value="4"/>
</dbReference>
<feature type="region of interest" description="Disordered" evidence="3">
    <location>
        <begin position="634"/>
        <end position="653"/>
    </location>
</feature>
<dbReference type="InterPro" id="IPR003598">
    <property type="entry name" value="Ig_sub2"/>
</dbReference>
<evidence type="ECO:0000256" key="3">
    <source>
        <dbReference type="SAM" id="MobiDB-lite"/>
    </source>
</evidence>
<keyword evidence="1" id="KW-0677">Repeat</keyword>
<dbReference type="InterPro" id="IPR036179">
    <property type="entry name" value="Ig-like_dom_sf"/>
</dbReference>
<dbReference type="InterPro" id="IPR013098">
    <property type="entry name" value="Ig_I-set"/>
</dbReference>
<dbReference type="SMART" id="SM00060">
    <property type="entry name" value="FN3"/>
    <property type="match status" value="6"/>
</dbReference>
<feature type="region of interest" description="Disordered" evidence="3">
    <location>
        <begin position="349"/>
        <end position="368"/>
    </location>
</feature>
<dbReference type="FunFam" id="2.60.40.10:FF:000031">
    <property type="entry name" value="Myosin-binding protein C, slow type"/>
    <property type="match status" value="1"/>
</dbReference>
<accession>A0A093QD82</accession>
<feature type="domain" description="Fibronectin type-III" evidence="5">
    <location>
        <begin position="457"/>
        <end position="553"/>
    </location>
</feature>
<sequence>RTYIPVMSGENKLSWQVKDLIPNCEYYFRVKAVNKIGGGDYIELRNPIIAEDPKQPPDPPVDLEVHNPTSKSVTLTWKPPLFDGGSKIMGYIIEKLAKGKERWERCNDYLVPLLTYPVKGLEEGKEYQFRVRAENAAGISEPSRITPFVKAVDPIEAPKVFLAANLQSGLEVKRGDEIILEAHISGSPYPSITWLRNDEIVRPEDIKKRITTPKKKGESVLSIRDSIRADHGTFTIKVENDHGVAKASCEVNVLDIPGPPVNFVFEDIRKNSVICKWEPPLDDGGSEILNYVLEKKDNTKAEMGWVTVSSTLRHCKFHVTKLIEEKEYLFRVFAENKVGAGPPCVSKPMTAKDPFSPPDAPNKPDVEDVTSNSMLVKWNEPKDNGSPIIGYWIEKREINSTHWARVNRNLVNALEVKVEGLLEGLTYIFRVCAENAAGPGKFSPPSDPKTAQDPIMPPGPPIPRVADTSATSIELEWEPPVYNGGGDITGYHVYKQLMGVKEWSRCTEKPIKVRQYTVTEVREGADYKLRVTALNAAGEGPPGETAPTTVAEPKEPPTVELDVSVKAGIQIMAGQTIKIPAIVTGRPTPTIAWTVEDGELDKDRVVIENVGTKSELTIKNALRKDHGRYVITATNSSGSKSAGTRVEVFDRPSPPRNLTVSDIKAESCYLTWDAPLDNGGSEITHYIIEKRDASKKKSEAPVTKPSVKGLQHNVLRLIEGVEYQFRVMAENLAGIGPPSEPSDPALAADPIFVPGPPSCPEVKDKTKSSVALAWKPPQKDGGSPIKGYIVEMQDEGSTEWKKVNEGDKLFPTCECVIPNL</sequence>
<dbReference type="InterPro" id="IPR013783">
    <property type="entry name" value="Ig-like_fold"/>
</dbReference>
<dbReference type="Proteomes" id="UP000053258">
    <property type="component" value="Unassembled WGS sequence"/>
</dbReference>
<evidence type="ECO:0000259" key="5">
    <source>
        <dbReference type="PROSITE" id="PS50853"/>
    </source>
</evidence>
<feature type="domain" description="Ig-like" evidence="4">
    <location>
        <begin position="557"/>
        <end position="647"/>
    </location>
</feature>
<feature type="domain" description="Ig-like" evidence="4">
    <location>
        <begin position="158"/>
        <end position="252"/>
    </location>
</feature>
<dbReference type="FunFam" id="2.60.40.10:FF:000012">
    <property type="entry name" value="titin isoform X1"/>
    <property type="match status" value="1"/>
</dbReference>
<dbReference type="Gene3D" id="2.60.40.10">
    <property type="entry name" value="Immunoglobulins"/>
    <property type="match status" value="9"/>
</dbReference>
<keyword evidence="2" id="KW-0393">Immunoglobulin domain</keyword>
<dbReference type="SUPFAM" id="SSF48726">
    <property type="entry name" value="Immunoglobulin"/>
    <property type="match status" value="2"/>
</dbReference>
<keyword evidence="7" id="KW-1185">Reference proteome</keyword>
<dbReference type="SMART" id="SM00408">
    <property type="entry name" value="IGc2"/>
    <property type="match status" value="2"/>
</dbReference>
<feature type="domain" description="Fibronectin type-III" evidence="5">
    <location>
        <begin position="756"/>
        <end position="820"/>
    </location>
</feature>
<feature type="domain" description="Fibronectin type-III" evidence="5">
    <location>
        <begin position="360"/>
        <end position="453"/>
    </location>
</feature>
<dbReference type="OrthoDB" id="504170at2759"/>
<dbReference type="CDD" id="cd00063">
    <property type="entry name" value="FN3"/>
    <property type="match status" value="7"/>
</dbReference>
<dbReference type="InterPro" id="IPR003961">
    <property type="entry name" value="FN3_dom"/>
</dbReference>
<dbReference type="InterPro" id="IPR007110">
    <property type="entry name" value="Ig-like_dom"/>
</dbReference>